<name>A0A843X9F5_COLES</name>
<sequence length="155" mass="17702">METTTHTRTGLREMLRSDHFSHHRYLVVVSRMETTTHTRTGLREMLMSDHFSHQRYLVVSASGPCLDEEEPTASEPWWRALYALLGRLWVALELLGLRCPHSGFLVQYVDEGNPQEVGEFHDRGKASKASWYGEVAIPGMVPNNLRSEPHFSHGS</sequence>
<protein>
    <submittedName>
        <fullName evidence="1">Uncharacterized protein</fullName>
    </submittedName>
</protein>
<organism evidence="1 2">
    <name type="scientific">Colocasia esculenta</name>
    <name type="common">Wild taro</name>
    <name type="synonym">Arum esculentum</name>
    <dbReference type="NCBI Taxonomy" id="4460"/>
    <lineage>
        <taxon>Eukaryota</taxon>
        <taxon>Viridiplantae</taxon>
        <taxon>Streptophyta</taxon>
        <taxon>Embryophyta</taxon>
        <taxon>Tracheophyta</taxon>
        <taxon>Spermatophyta</taxon>
        <taxon>Magnoliopsida</taxon>
        <taxon>Liliopsida</taxon>
        <taxon>Araceae</taxon>
        <taxon>Aroideae</taxon>
        <taxon>Colocasieae</taxon>
        <taxon>Colocasia</taxon>
    </lineage>
</organism>
<feature type="non-terminal residue" evidence="1">
    <location>
        <position position="155"/>
    </location>
</feature>
<proteinExistence type="predicted"/>
<evidence type="ECO:0000313" key="1">
    <source>
        <dbReference type="EMBL" id="MQM15951.1"/>
    </source>
</evidence>
<dbReference type="Proteomes" id="UP000652761">
    <property type="component" value="Unassembled WGS sequence"/>
</dbReference>
<gene>
    <name evidence="1" type="ORF">Taro_048905</name>
</gene>
<evidence type="ECO:0000313" key="2">
    <source>
        <dbReference type="Proteomes" id="UP000652761"/>
    </source>
</evidence>
<comment type="caution">
    <text evidence="1">The sequence shown here is derived from an EMBL/GenBank/DDBJ whole genome shotgun (WGS) entry which is preliminary data.</text>
</comment>
<dbReference type="AlphaFoldDB" id="A0A843X9F5"/>
<reference evidence="1" key="1">
    <citation type="submission" date="2017-07" db="EMBL/GenBank/DDBJ databases">
        <title>Taro Niue Genome Assembly and Annotation.</title>
        <authorList>
            <person name="Atibalentja N."/>
            <person name="Keating K."/>
            <person name="Fields C.J."/>
        </authorList>
    </citation>
    <scope>NUCLEOTIDE SEQUENCE</scope>
    <source>
        <strain evidence="1">Niue_2</strain>
        <tissue evidence="1">Leaf</tissue>
    </source>
</reference>
<accession>A0A843X9F5</accession>
<keyword evidence="2" id="KW-1185">Reference proteome</keyword>
<dbReference type="EMBL" id="NMUH01006760">
    <property type="protein sequence ID" value="MQM15951.1"/>
    <property type="molecule type" value="Genomic_DNA"/>
</dbReference>